<keyword evidence="2" id="KW-1133">Transmembrane helix</keyword>
<evidence type="ECO:0000256" key="2">
    <source>
        <dbReference type="SAM" id="Phobius"/>
    </source>
</evidence>
<evidence type="ECO:0000313" key="3">
    <source>
        <dbReference type="EMBL" id="KAJ4453048.1"/>
    </source>
</evidence>
<keyword evidence="2" id="KW-0472">Membrane</keyword>
<evidence type="ECO:0000313" key="4">
    <source>
        <dbReference type="Proteomes" id="UP001141327"/>
    </source>
</evidence>
<proteinExistence type="predicted"/>
<keyword evidence="2" id="KW-0812">Transmembrane</keyword>
<evidence type="ECO:0000256" key="1">
    <source>
        <dbReference type="SAM" id="MobiDB-lite"/>
    </source>
</evidence>
<feature type="transmembrane region" description="Helical" evidence="2">
    <location>
        <begin position="112"/>
        <end position="134"/>
    </location>
</feature>
<evidence type="ECO:0008006" key="5">
    <source>
        <dbReference type="Google" id="ProtNLM"/>
    </source>
</evidence>
<feature type="transmembrane region" description="Helical" evidence="2">
    <location>
        <begin position="52"/>
        <end position="77"/>
    </location>
</feature>
<dbReference type="EMBL" id="JAPMOS010000324">
    <property type="protein sequence ID" value="KAJ4453048.1"/>
    <property type="molecule type" value="Genomic_DNA"/>
</dbReference>
<keyword evidence="4" id="KW-1185">Reference proteome</keyword>
<organism evidence="3 4">
    <name type="scientific">Paratrimastix pyriformis</name>
    <dbReference type="NCBI Taxonomy" id="342808"/>
    <lineage>
        <taxon>Eukaryota</taxon>
        <taxon>Metamonada</taxon>
        <taxon>Preaxostyla</taxon>
        <taxon>Paratrimastigidae</taxon>
        <taxon>Paratrimastix</taxon>
    </lineage>
</organism>
<feature type="region of interest" description="Disordered" evidence="1">
    <location>
        <begin position="504"/>
        <end position="523"/>
    </location>
</feature>
<protein>
    <recommendedName>
        <fullName evidence="5">Transmembrane protein</fullName>
    </recommendedName>
</protein>
<comment type="caution">
    <text evidence="3">The sequence shown here is derived from an EMBL/GenBank/DDBJ whole genome shotgun (WGS) entry which is preliminary data.</text>
</comment>
<reference evidence="3" key="1">
    <citation type="journal article" date="2022" name="bioRxiv">
        <title>Genomics of Preaxostyla Flagellates Illuminates Evolutionary Transitions and the Path Towards Mitochondrial Loss.</title>
        <authorList>
            <person name="Novak L.V.F."/>
            <person name="Treitli S.C."/>
            <person name="Pyrih J."/>
            <person name="Halakuc P."/>
            <person name="Pipaliya S.V."/>
            <person name="Vacek V."/>
            <person name="Brzon O."/>
            <person name="Soukal P."/>
            <person name="Eme L."/>
            <person name="Dacks J.B."/>
            <person name="Karnkowska A."/>
            <person name="Elias M."/>
            <person name="Hampl V."/>
        </authorList>
    </citation>
    <scope>NUCLEOTIDE SEQUENCE</scope>
    <source>
        <strain evidence="3">RCP-MX</strain>
    </source>
</reference>
<gene>
    <name evidence="3" type="ORF">PAPYR_12605</name>
</gene>
<accession>A0ABQ8U591</accession>
<sequence length="523" mass="56288">MLPFVIITFIIHRSSHLLFPPPPPPPPETRTLCESGALMGLDTPSTNFTSNLIKYGVIGLALLVIALLVVFSLLPVIHRKKPFKKLDMLYTLSHPTEYGASPVIKKTSVGGLATVCFGAFVVGYVGFYIVPFIVAPYDLFLSLETNNTYTRTGWTMAVTLHGAEICGDSFEVFAGVLNATLAISWEQVSGALDQCKYTFVCTGNCIDDFTAQAKAIINFSPIQSLRQMNSLTAMDITITREPWKFERLWRIAPNDTNHVIRGNLTTNFKRLPLTHRSVPFVAGNIVPRSPPPTLIPDVNAWTHLHASLCVCASFETLPMQCLRIGGLQAGNKGYVAGFVSLTLQDGMVGPPDFSTTPFSLNIQLDASFQATAAQLEKPKPHSVPATPSPCPPAHAHPSLNTRTPQLWTSGTCCGTETGPLAMILQVVIVGMLEQYLPIIFRRKKAQSSGEIATGVAMPMSPRGGSILTPTMSTTANPLATALLENAASSPGYVGPARLTPSVAIPPSRSFFPGGNTRQGPTSL</sequence>
<dbReference type="Proteomes" id="UP001141327">
    <property type="component" value="Unassembled WGS sequence"/>
</dbReference>
<name>A0ABQ8U591_9EUKA</name>